<evidence type="ECO:0000313" key="3">
    <source>
        <dbReference type="Proteomes" id="UP000050277"/>
    </source>
</evidence>
<keyword evidence="3" id="KW-1185">Reference proteome</keyword>
<dbReference type="RefSeq" id="WP_054535466.1">
    <property type="nucleotide sequence ID" value="NZ_LGKP01000025.1"/>
</dbReference>
<feature type="compositionally biased region" description="Acidic residues" evidence="1">
    <location>
        <begin position="46"/>
        <end position="61"/>
    </location>
</feature>
<name>A0A0P6XYV4_9CHLR</name>
<gene>
    <name evidence="2" type="ORF">SE18_15985</name>
</gene>
<dbReference type="STRING" id="70996.SE18_15985"/>
<protein>
    <submittedName>
        <fullName evidence="2">Uncharacterized protein</fullName>
    </submittedName>
</protein>
<dbReference type="AlphaFoldDB" id="A0A0P6XYV4"/>
<comment type="caution">
    <text evidence="2">The sequence shown here is derived from an EMBL/GenBank/DDBJ whole genome shotgun (WGS) entry which is preliminary data.</text>
</comment>
<feature type="region of interest" description="Disordered" evidence="1">
    <location>
        <begin position="1"/>
        <end position="61"/>
    </location>
</feature>
<accession>A0A0P6XYV4</accession>
<evidence type="ECO:0000256" key="1">
    <source>
        <dbReference type="SAM" id="MobiDB-lite"/>
    </source>
</evidence>
<dbReference type="OrthoDB" id="9855535at2"/>
<dbReference type="EMBL" id="LGKP01000025">
    <property type="protein sequence ID" value="KPL85191.1"/>
    <property type="molecule type" value="Genomic_DNA"/>
</dbReference>
<organism evidence="2 3">
    <name type="scientific">Herpetosiphon geysericola</name>
    <dbReference type="NCBI Taxonomy" id="70996"/>
    <lineage>
        <taxon>Bacteria</taxon>
        <taxon>Bacillati</taxon>
        <taxon>Chloroflexota</taxon>
        <taxon>Chloroflexia</taxon>
        <taxon>Herpetosiphonales</taxon>
        <taxon>Herpetosiphonaceae</taxon>
        <taxon>Herpetosiphon</taxon>
    </lineage>
</organism>
<reference evidence="2 3" key="1">
    <citation type="submission" date="2015-07" db="EMBL/GenBank/DDBJ databases">
        <title>Whole genome sequence of Herpetosiphon geysericola DSM 7119.</title>
        <authorList>
            <person name="Hemp J."/>
            <person name="Ward L.M."/>
            <person name="Pace L.A."/>
            <person name="Fischer W.W."/>
        </authorList>
    </citation>
    <scope>NUCLEOTIDE SEQUENCE [LARGE SCALE GENOMIC DNA]</scope>
    <source>
        <strain evidence="2 3">DSM 7119</strain>
    </source>
</reference>
<evidence type="ECO:0000313" key="2">
    <source>
        <dbReference type="EMBL" id="KPL85191.1"/>
    </source>
</evidence>
<dbReference type="Proteomes" id="UP000050277">
    <property type="component" value="Unassembled WGS sequence"/>
</dbReference>
<proteinExistence type="predicted"/>
<sequence length="61" mass="6434">MTDPQVTGEDNTIRPDENAVDSTHGATEEQYVPVDGPMSDPNSSDGTDEMGIEPADEITPG</sequence>
<feature type="compositionally biased region" description="Polar residues" evidence="1">
    <location>
        <begin position="1"/>
        <end position="10"/>
    </location>
</feature>